<evidence type="ECO:0000256" key="4">
    <source>
        <dbReference type="ARBA" id="ARBA00023004"/>
    </source>
</evidence>
<name>A0ABW7YTK7_9ACTN</name>
<dbReference type="InterPro" id="IPR058240">
    <property type="entry name" value="rSAM_sf"/>
</dbReference>
<evidence type="ECO:0000256" key="3">
    <source>
        <dbReference type="ARBA" id="ARBA00022723"/>
    </source>
</evidence>
<dbReference type="RefSeq" id="WP_397082254.1">
    <property type="nucleotide sequence ID" value="NZ_JBITGY010000004.1"/>
</dbReference>
<keyword evidence="2" id="KW-0949">S-adenosyl-L-methionine</keyword>
<dbReference type="InterPro" id="IPR006638">
    <property type="entry name" value="Elp3/MiaA/NifB-like_rSAM"/>
</dbReference>
<evidence type="ECO:0000259" key="7">
    <source>
        <dbReference type="PROSITE" id="PS51918"/>
    </source>
</evidence>
<dbReference type="SFLD" id="SFLDF00324">
    <property type="entry name" value="bacteriocin_maturation"/>
    <property type="match status" value="1"/>
</dbReference>
<dbReference type="NCBIfam" id="TIGR03975">
    <property type="entry name" value="rSAM_ocin_1"/>
    <property type="match status" value="1"/>
</dbReference>
<dbReference type="CDD" id="cd01335">
    <property type="entry name" value="Radical_SAM"/>
    <property type="match status" value="1"/>
</dbReference>
<proteinExistence type="predicted"/>
<accession>A0ABW7YTK7</accession>
<dbReference type="Pfam" id="PF04055">
    <property type="entry name" value="Radical_SAM"/>
    <property type="match status" value="1"/>
</dbReference>
<dbReference type="Proteomes" id="UP001612741">
    <property type="component" value="Unassembled WGS sequence"/>
</dbReference>
<keyword evidence="9" id="KW-1185">Reference proteome</keyword>
<feature type="domain" description="Radical SAM core" evidence="7">
    <location>
        <begin position="223"/>
        <end position="439"/>
    </location>
</feature>
<sequence length="666" mass="72930">MLLVSMPWHALERPALGLSLLQAALRRDGTPCDVRYLGFPLAERIGHAAYQWVQACLPHRAFAGEWLFTSALYGERPEADAAYAEEVLRGAWRLPEAAVERLLGLRAACRAFVRRCVAEIDWSGYDVVGFTSTFEQNLASLALARQVKAAYPAVTIVFGGANWEGEMGEELQAGFPFVDRVFSGEADTSFPAYLRGERGTPPPVDLDLLPVPRYDDYFAALPEGVEPTLLLETSRGCWWGAKHHCTFCGLNGQTMAFRSKTAERVLAELDELRRHGVRDVAAVDNILDMRYFATLLPALASAGAPYRLFFEVKANLTAGQVRALAGAGVRHVQPGVESLSDHVLALMRKGTTALRNIQLLKWCLEYGVAPEWNLIYGFPGERAEDYADLPGLVDAIAFLPPPSGMTPVRLDRFSPFFMDPQGFGLTEVRPLAAYRHLYPFPEESLRRLAYYFDFAYADGRDPEAYTGPARERVARWVADGPDPAPVAYRRGDGSLLVTDPRVSTSYFLAGWRAAVYARCDRVTAERTALAVGVGLGAGPDQVREFLADCLGRRLMVRDGHNWLALAVHRPARTSMDHPITAAPAAGGRRTALVVLSDVARAGEVLAWFHGQGFETGALIGSSFAVTAPEDRFTALLGTPGLDRTLDLSHLPDEVGSGVEVITVTPH</sequence>
<evidence type="ECO:0000259" key="6">
    <source>
        <dbReference type="PROSITE" id="PS51332"/>
    </source>
</evidence>
<comment type="cofactor">
    <cofactor evidence="1">
        <name>[4Fe-4S] cluster</name>
        <dbReference type="ChEBI" id="CHEBI:49883"/>
    </cofactor>
</comment>
<dbReference type="InterPro" id="IPR023984">
    <property type="entry name" value="rSAM_ocin_1"/>
</dbReference>
<dbReference type="InterPro" id="IPR051198">
    <property type="entry name" value="BchE-like"/>
</dbReference>
<evidence type="ECO:0000313" key="8">
    <source>
        <dbReference type="EMBL" id="MFI6499022.1"/>
    </source>
</evidence>
<feature type="domain" description="B12-binding" evidence="6">
    <location>
        <begin position="1"/>
        <end position="204"/>
    </location>
</feature>
<dbReference type="EMBL" id="JBITGY010000004">
    <property type="protein sequence ID" value="MFI6499022.1"/>
    <property type="molecule type" value="Genomic_DNA"/>
</dbReference>
<comment type="caution">
    <text evidence="8">The sequence shown here is derived from an EMBL/GenBank/DDBJ whole genome shotgun (WGS) entry which is preliminary data.</text>
</comment>
<evidence type="ECO:0000256" key="1">
    <source>
        <dbReference type="ARBA" id="ARBA00001966"/>
    </source>
</evidence>
<dbReference type="PANTHER" id="PTHR43409">
    <property type="entry name" value="ANAEROBIC MAGNESIUM-PROTOPORPHYRIN IX MONOMETHYL ESTER CYCLASE-RELATED"/>
    <property type="match status" value="1"/>
</dbReference>
<dbReference type="InterPro" id="IPR023404">
    <property type="entry name" value="rSAM_horseshoe"/>
</dbReference>
<organism evidence="8 9">
    <name type="scientific">Nonomuraea typhae</name>
    <dbReference type="NCBI Taxonomy" id="2603600"/>
    <lineage>
        <taxon>Bacteria</taxon>
        <taxon>Bacillati</taxon>
        <taxon>Actinomycetota</taxon>
        <taxon>Actinomycetes</taxon>
        <taxon>Streptosporangiales</taxon>
        <taxon>Streptosporangiaceae</taxon>
        <taxon>Nonomuraea</taxon>
    </lineage>
</organism>
<keyword evidence="5" id="KW-0411">Iron-sulfur</keyword>
<dbReference type="Gene3D" id="3.80.30.20">
    <property type="entry name" value="tm_1862 like domain"/>
    <property type="match status" value="1"/>
</dbReference>
<keyword evidence="4" id="KW-0408">Iron</keyword>
<reference evidence="8 9" key="1">
    <citation type="submission" date="2024-10" db="EMBL/GenBank/DDBJ databases">
        <title>The Natural Products Discovery Center: Release of the First 8490 Sequenced Strains for Exploring Actinobacteria Biosynthetic Diversity.</title>
        <authorList>
            <person name="Kalkreuter E."/>
            <person name="Kautsar S.A."/>
            <person name="Yang D."/>
            <person name="Bader C.D."/>
            <person name="Teijaro C.N."/>
            <person name="Fluegel L."/>
            <person name="Davis C.M."/>
            <person name="Simpson J.R."/>
            <person name="Lauterbach L."/>
            <person name="Steele A.D."/>
            <person name="Gui C."/>
            <person name="Meng S."/>
            <person name="Li G."/>
            <person name="Viehrig K."/>
            <person name="Ye F."/>
            <person name="Su P."/>
            <person name="Kiefer A.F."/>
            <person name="Nichols A."/>
            <person name="Cepeda A.J."/>
            <person name="Yan W."/>
            <person name="Fan B."/>
            <person name="Jiang Y."/>
            <person name="Adhikari A."/>
            <person name="Zheng C.-J."/>
            <person name="Schuster L."/>
            <person name="Cowan T.M."/>
            <person name="Smanski M.J."/>
            <person name="Chevrette M.G."/>
            <person name="De Carvalho L.P.S."/>
            <person name="Shen B."/>
        </authorList>
    </citation>
    <scope>NUCLEOTIDE SEQUENCE [LARGE SCALE GENOMIC DNA]</scope>
    <source>
        <strain evidence="8 9">NPDC050545</strain>
    </source>
</reference>
<dbReference type="SMART" id="SM00729">
    <property type="entry name" value="Elp3"/>
    <property type="match status" value="1"/>
</dbReference>
<dbReference type="PANTHER" id="PTHR43409:SF7">
    <property type="entry name" value="BLL1977 PROTEIN"/>
    <property type="match status" value="1"/>
</dbReference>
<dbReference type="SFLD" id="SFLDG01082">
    <property type="entry name" value="B12-binding_domain_containing"/>
    <property type="match status" value="1"/>
</dbReference>
<keyword evidence="3" id="KW-0479">Metal-binding</keyword>
<dbReference type="Gene3D" id="3.40.50.280">
    <property type="entry name" value="Cobalamin-binding domain"/>
    <property type="match status" value="1"/>
</dbReference>
<dbReference type="PROSITE" id="PS51918">
    <property type="entry name" value="RADICAL_SAM"/>
    <property type="match status" value="1"/>
</dbReference>
<evidence type="ECO:0000256" key="5">
    <source>
        <dbReference type="ARBA" id="ARBA00023014"/>
    </source>
</evidence>
<dbReference type="InterPro" id="IPR006158">
    <property type="entry name" value="Cobalamin-bd"/>
</dbReference>
<dbReference type="InterPro" id="IPR007197">
    <property type="entry name" value="rSAM"/>
</dbReference>
<gene>
    <name evidence="8" type="ORF">ACIBG2_16665</name>
</gene>
<evidence type="ECO:0000256" key="2">
    <source>
        <dbReference type="ARBA" id="ARBA00022691"/>
    </source>
</evidence>
<dbReference type="SUPFAM" id="SSF102114">
    <property type="entry name" value="Radical SAM enzymes"/>
    <property type="match status" value="1"/>
</dbReference>
<dbReference type="PROSITE" id="PS51332">
    <property type="entry name" value="B12_BINDING"/>
    <property type="match status" value="1"/>
</dbReference>
<dbReference type="SFLD" id="SFLDS00029">
    <property type="entry name" value="Radical_SAM"/>
    <property type="match status" value="1"/>
</dbReference>
<evidence type="ECO:0000313" key="9">
    <source>
        <dbReference type="Proteomes" id="UP001612741"/>
    </source>
</evidence>
<protein>
    <submittedName>
        <fullName evidence="8">RiPP maturation radical SAM C-methyltransferase</fullName>
    </submittedName>
</protein>